<keyword evidence="3" id="KW-1185">Reference proteome</keyword>
<dbReference type="Proteomes" id="UP000222564">
    <property type="component" value="Unassembled WGS sequence"/>
</dbReference>
<sequence>MSKAETIICTVGTSLLESNLKSLPDTEDNFHKLLAGRYKKDSDYLQSRWKEVQETKNLYLNNQDQKLGQFLASFPDDLMLNGAEINSIGCLLKRKDVDLRRLIFLVSDTLSGLRMGEILKAYYMARQKELGLKFVDYQTVKGMQDEHPGSFRAQGLRNLVREIGKIIYESGGAEKMAINATGGYKAQIAVAVLIGQALDMPVYYKHERFNDIISFPPMPVSLDYSLVGRYGDLLSAFERGCVLSSDEIGQDIEKIRPLLEEVEIDGQLYWELGAIGQIYLTGYRLRNPKPPYLKELTDESRKLPTLSNHGYGGKRDDFKDFVNRVWREFRWIKTCVSAGYHSQSSIRKTGFRIECEGNGKQEIIGEWKDDKIGLRFKVITTAQHEADLIWAVDQLNQRFGE</sequence>
<proteinExistence type="predicted"/>
<dbReference type="Pfam" id="PF09651">
    <property type="entry name" value="Cas_APE2256"/>
    <property type="match status" value="1"/>
</dbReference>
<dbReference type="NCBIfam" id="TIGR02619">
    <property type="entry name" value="putative CRISPR-associated protein, APE2256 family"/>
    <property type="match status" value="1"/>
</dbReference>
<name>A0A2C6LG82_9FIRM</name>
<accession>A0A2C6LG82</accession>
<dbReference type="AlphaFoldDB" id="A0A2C6LG82"/>
<dbReference type="RefSeq" id="WP_099084067.1">
    <property type="nucleotide sequence ID" value="NZ_AWQQ01000129.1"/>
</dbReference>
<evidence type="ECO:0000313" key="2">
    <source>
        <dbReference type="EMBL" id="PHJ36970.1"/>
    </source>
</evidence>
<organism evidence="2 3">
    <name type="scientific">Desulforamulus profundi</name>
    <dbReference type="NCBI Taxonomy" id="1383067"/>
    <lineage>
        <taxon>Bacteria</taxon>
        <taxon>Bacillati</taxon>
        <taxon>Bacillota</taxon>
        <taxon>Clostridia</taxon>
        <taxon>Eubacteriales</taxon>
        <taxon>Peptococcaceae</taxon>
        <taxon>Desulforamulus</taxon>
    </lineage>
</organism>
<gene>
    <name evidence="2" type="ORF">P378_19160</name>
</gene>
<evidence type="ECO:0000313" key="3">
    <source>
        <dbReference type="Proteomes" id="UP000222564"/>
    </source>
</evidence>
<dbReference type="EMBL" id="AWQQ01000129">
    <property type="protein sequence ID" value="PHJ36970.1"/>
    <property type="molecule type" value="Genomic_DNA"/>
</dbReference>
<dbReference type="InterPro" id="IPR013442">
    <property type="entry name" value="SSO1393-like"/>
</dbReference>
<evidence type="ECO:0000259" key="1">
    <source>
        <dbReference type="Pfam" id="PF09651"/>
    </source>
</evidence>
<comment type="caution">
    <text evidence="2">The sequence shown here is derived from an EMBL/GenBank/DDBJ whole genome shotgun (WGS) entry which is preliminary data.</text>
</comment>
<dbReference type="Gene3D" id="3.40.50.10770">
    <property type="entry name" value="Hypothetical protein VC1899 like domain (Restriction endonuclease-like)"/>
    <property type="match status" value="1"/>
</dbReference>
<feature type="domain" description="CRISPR system ring nuclease SSO1393-like" evidence="1">
    <location>
        <begin position="81"/>
        <end position="217"/>
    </location>
</feature>
<dbReference type="OrthoDB" id="5491048at2"/>
<reference evidence="2 3" key="1">
    <citation type="submission" date="2013-09" db="EMBL/GenBank/DDBJ databases">
        <title>Biodegradation of hydrocarbons in the deep terrestrial subsurface : characterization of a microbial consortium composed of two Desulfotomaculum species originating from a deep geological formation.</title>
        <authorList>
            <person name="Aullo T."/>
            <person name="Berlendis S."/>
            <person name="Lascourreges J.-F."/>
            <person name="Dessort D."/>
            <person name="Saint-Laurent S."/>
            <person name="Schraauwers B."/>
            <person name="Mas J."/>
            <person name="Magot M."/>
            <person name="Ranchou-Peyruse A."/>
        </authorList>
    </citation>
    <scope>NUCLEOTIDE SEQUENCE [LARGE SCALE GENOMIC DNA]</scope>
    <source>
        <strain evidence="2 3">Bs107</strain>
    </source>
</reference>
<protein>
    <recommendedName>
        <fullName evidence="1">CRISPR system ring nuclease SSO1393-like domain-containing protein</fullName>
    </recommendedName>
</protein>